<feature type="chain" id="PRO_5002022515" evidence="1">
    <location>
        <begin position="28"/>
        <end position="270"/>
    </location>
</feature>
<dbReference type="OrthoDB" id="8587856at2"/>
<sequence length="270" mass="31065">MFGLVRSLFFQISTLLSATLLSASAFADPVHLNLYTQEFPPLQVKVQGRPEGYVTNFVQALVRDASQSIPMQIAQVHFMPWKRAIRMTQMYENNLFFSISRTPEREHEYQWIGEVSPYEVALYRYKDGPNVAPKTLKELGNYRFGVQAESSFEELLDKFNITNTIQVGQGKDVLRLLRANRVDFAPLVTVSYPYRMAQYGLNPDDFVEVMKVRQLCKELWLVTGNKTSPAVVSALRNSYQKLRSAGVREKLIAQYQPDSEVMARYQQRSQ</sequence>
<feature type="signal peptide" evidence="1">
    <location>
        <begin position="1"/>
        <end position="27"/>
    </location>
</feature>
<dbReference type="RefSeq" id="WP_038188337.1">
    <property type="nucleotide sequence ID" value="NZ_JRWP01000004.1"/>
</dbReference>
<reference evidence="2 3" key="1">
    <citation type="submission" date="2014-10" db="EMBL/GenBank/DDBJ databases">
        <title>Genome sequencing of Vibrio sinaloensis T08.</title>
        <authorList>
            <person name="Chan K.-G."/>
            <person name="Mohamad N.I."/>
        </authorList>
    </citation>
    <scope>NUCLEOTIDE SEQUENCE [LARGE SCALE GENOMIC DNA]</scope>
    <source>
        <strain evidence="2 3">T08</strain>
    </source>
</reference>
<dbReference type="PANTHER" id="PTHR38834:SF3">
    <property type="entry name" value="SOLUTE-BINDING PROTEIN FAMILY 3_N-TERMINAL DOMAIN-CONTAINING PROTEIN"/>
    <property type="match status" value="1"/>
</dbReference>
<evidence type="ECO:0000313" key="2">
    <source>
        <dbReference type="EMBL" id="KGY10149.1"/>
    </source>
</evidence>
<evidence type="ECO:0000313" key="3">
    <source>
        <dbReference type="Proteomes" id="UP000030451"/>
    </source>
</evidence>
<dbReference type="PANTHER" id="PTHR38834">
    <property type="entry name" value="PERIPLASMIC SUBSTRATE BINDING PROTEIN FAMILY 3"/>
    <property type="match status" value="1"/>
</dbReference>
<name>A0A0A5I320_PHOS4</name>
<protein>
    <submittedName>
        <fullName evidence="2">Amino acid ABC transporter substrate-binding protein</fullName>
    </submittedName>
</protein>
<keyword evidence="1" id="KW-0732">Signal</keyword>
<dbReference type="SUPFAM" id="SSF53850">
    <property type="entry name" value="Periplasmic binding protein-like II"/>
    <property type="match status" value="1"/>
</dbReference>
<comment type="caution">
    <text evidence="2">The sequence shown here is derived from an EMBL/GenBank/DDBJ whole genome shotgun (WGS) entry which is preliminary data.</text>
</comment>
<dbReference type="AlphaFoldDB" id="A0A0A5I320"/>
<dbReference type="Gene3D" id="3.40.190.10">
    <property type="entry name" value="Periplasmic binding protein-like II"/>
    <property type="match status" value="2"/>
</dbReference>
<dbReference type="EMBL" id="JRWP01000004">
    <property type="protein sequence ID" value="KGY10149.1"/>
    <property type="molecule type" value="Genomic_DNA"/>
</dbReference>
<evidence type="ECO:0000256" key="1">
    <source>
        <dbReference type="SAM" id="SignalP"/>
    </source>
</evidence>
<dbReference type="STRING" id="379097.SE23_06215"/>
<gene>
    <name evidence="2" type="ORF">NM06_04330</name>
</gene>
<accession>A0A0A5I320</accession>
<dbReference type="Proteomes" id="UP000030451">
    <property type="component" value="Unassembled WGS sequence"/>
</dbReference>
<organism evidence="2 3">
    <name type="scientific">Photobacterium sp. (strain ATCC 43367)</name>
    <dbReference type="NCBI Taxonomy" id="379097"/>
    <lineage>
        <taxon>Bacteria</taxon>
        <taxon>Pseudomonadati</taxon>
        <taxon>Pseudomonadota</taxon>
        <taxon>Gammaproteobacteria</taxon>
        <taxon>Vibrionales</taxon>
        <taxon>Vibrionaceae</taxon>
        <taxon>Vibrio</taxon>
        <taxon>Vibrio oreintalis group</taxon>
    </lineage>
</organism>
<proteinExistence type="predicted"/>